<reference evidence="9" key="2">
    <citation type="submission" date="2025-08" db="UniProtKB">
        <authorList>
            <consortium name="Ensembl"/>
        </authorList>
    </citation>
    <scope>IDENTIFICATION</scope>
</reference>
<dbReference type="Gene3D" id="2.60.40.150">
    <property type="entry name" value="C2 domain"/>
    <property type="match status" value="2"/>
</dbReference>
<evidence type="ECO:0000259" key="8">
    <source>
        <dbReference type="PROSITE" id="PS50916"/>
    </source>
</evidence>
<dbReference type="Gene3D" id="3.30.40.10">
    <property type="entry name" value="Zinc/RING finger domain, C3HC4 (zinc finger)"/>
    <property type="match status" value="1"/>
</dbReference>
<dbReference type="InterPro" id="IPR013083">
    <property type="entry name" value="Znf_RING/FYVE/PHD"/>
</dbReference>
<evidence type="ECO:0000259" key="7">
    <source>
        <dbReference type="PROSITE" id="PS50004"/>
    </source>
</evidence>
<keyword evidence="5" id="KW-0770">Synapse</keyword>
<dbReference type="InterPro" id="IPR047022">
    <property type="entry name" value="Rabphilin_Doc2_C2A"/>
</dbReference>
<dbReference type="CDD" id="cd04035">
    <property type="entry name" value="C2A_Rabphilin_Doc2"/>
    <property type="match status" value="1"/>
</dbReference>
<dbReference type="InterPro" id="IPR010911">
    <property type="entry name" value="Rab_BD"/>
</dbReference>
<feature type="domain" description="C2" evidence="7">
    <location>
        <begin position="279"/>
        <end position="412"/>
    </location>
</feature>
<keyword evidence="3" id="KW-0677">Repeat</keyword>
<dbReference type="CDD" id="cd08384">
    <property type="entry name" value="C2B_Rabphilin_Doc2"/>
    <property type="match status" value="1"/>
</dbReference>
<dbReference type="InterPro" id="IPR041282">
    <property type="entry name" value="FYVE_2"/>
</dbReference>
<feature type="domain" description="RabBD" evidence="8">
    <location>
        <begin position="37"/>
        <end position="91"/>
    </location>
</feature>
<dbReference type="InterPro" id="IPR011011">
    <property type="entry name" value="Znf_FYVE_PHD"/>
</dbReference>
<dbReference type="SUPFAM" id="SSF57903">
    <property type="entry name" value="FYVE/PHD zinc finger"/>
    <property type="match status" value="1"/>
</dbReference>
<keyword evidence="4" id="KW-0106">Calcium</keyword>
<dbReference type="InterPro" id="IPR035892">
    <property type="entry name" value="C2_domain_sf"/>
</dbReference>
<keyword evidence="10" id="KW-1185">Reference proteome</keyword>
<comment type="subcellular location">
    <subcellularLocation>
        <location evidence="1">Cytoplasmic vesicle</location>
        <location evidence="1">Secretory vesicle membrane</location>
    </subcellularLocation>
    <subcellularLocation>
        <location evidence="6">Synapse</location>
    </subcellularLocation>
</comment>
<protein>
    <submittedName>
        <fullName evidence="9">Double C2-like domains, beta</fullName>
    </submittedName>
</protein>
<dbReference type="PROSITE" id="PS50004">
    <property type="entry name" value="C2"/>
    <property type="match status" value="2"/>
</dbReference>
<evidence type="ECO:0000256" key="4">
    <source>
        <dbReference type="ARBA" id="ARBA00022837"/>
    </source>
</evidence>
<dbReference type="GO" id="GO:0061669">
    <property type="term" value="P:spontaneous neurotransmitter secretion"/>
    <property type="evidence" value="ECO:0007669"/>
    <property type="project" value="TreeGrafter"/>
</dbReference>
<dbReference type="SUPFAM" id="SSF49562">
    <property type="entry name" value="C2 domain (Calcium/lipid-binding domain, CaLB)"/>
    <property type="match status" value="2"/>
</dbReference>
<reference evidence="9" key="1">
    <citation type="submission" date="2020-07" db="EMBL/GenBank/DDBJ databases">
        <title>A long reads based de novo assembly of the rainbow trout Arlee double haploid line genome.</title>
        <authorList>
            <person name="Gao G."/>
            <person name="Palti Y."/>
        </authorList>
    </citation>
    <scope>NUCLEOTIDE SEQUENCE [LARGE SCALE GENOMIC DNA]</scope>
</reference>
<dbReference type="Proteomes" id="UP000694395">
    <property type="component" value="Chromosome 12"/>
</dbReference>
<dbReference type="PANTHER" id="PTHR45729">
    <property type="entry name" value="RABPHILIN, ISOFORM A"/>
    <property type="match status" value="1"/>
</dbReference>
<dbReference type="AlphaFoldDB" id="A0A8C7Q2W7"/>
<evidence type="ECO:0000313" key="10">
    <source>
        <dbReference type="Proteomes" id="UP000694395"/>
    </source>
</evidence>
<dbReference type="FunFam" id="2.60.40.150:FF:000023">
    <property type="entry name" value="Double C2-like domain-containing protein"/>
    <property type="match status" value="1"/>
</dbReference>
<evidence type="ECO:0000256" key="6">
    <source>
        <dbReference type="ARBA" id="ARBA00034103"/>
    </source>
</evidence>
<feature type="domain" description="C2" evidence="7">
    <location>
        <begin position="139"/>
        <end position="261"/>
    </location>
</feature>
<dbReference type="PANTHER" id="PTHR45729:SF9">
    <property type="entry name" value="DOUBLE C2-LIKE DOMAIN-CONTAINING PROTEIN BETA"/>
    <property type="match status" value="1"/>
</dbReference>
<dbReference type="FunFam" id="2.60.40.150:FF:000032">
    <property type="entry name" value="Double c2-like domain-containing"/>
    <property type="match status" value="1"/>
</dbReference>
<gene>
    <name evidence="9" type="primary">LOC110537698</name>
</gene>
<accession>A0A8C7Q2W7</accession>
<organism evidence="9 10">
    <name type="scientific">Oncorhynchus mykiss</name>
    <name type="common">Rainbow trout</name>
    <name type="synonym">Salmo gairdneri</name>
    <dbReference type="NCBI Taxonomy" id="8022"/>
    <lineage>
        <taxon>Eukaryota</taxon>
        <taxon>Metazoa</taxon>
        <taxon>Chordata</taxon>
        <taxon>Craniata</taxon>
        <taxon>Vertebrata</taxon>
        <taxon>Euteleostomi</taxon>
        <taxon>Actinopterygii</taxon>
        <taxon>Neopterygii</taxon>
        <taxon>Teleostei</taxon>
        <taxon>Protacanthopterygii</taxon>
        <taxon>Salmoniformes</taxon>
        <taxon>Salmonidae</taxon>
        <taxon>Salmoninae</taxon>
        <taxon>Oncorhynchus</taxon>
    </lineage>
</organism>
<evidence type="ECO:0000256" key="1">
    <source>
        <dbReference type="ARBA" id="ARBA00004250"/>
    </source>
</evidence>
<dbReference type="GO" id="GO:0006887">
    <property type="term" value="P:exocytosis"/>
    <property type="evidence" value="ECO:0007669"/>
    <property type="project" value="TreeGrafter"/>
</dbReference>
<evidence type="ECO:0000256" key="2">
    <source>
        <dbReference type="ARBA" id="ARBA00022723"/>
    </source>
</evidence>
<dbReference type="GO" id="GO:0006886">
    <property type="term" value="P:intracellular protein transport"/>
    <property type="evidence" value="ECO:0007669"/>
    <property type="project" value="InterPro"/>
</dbReference>
<dbReference type="InterPro" id="IPR001565">
    <property type="entry name" value="Synaptotagmin"/>
</dbReference>
<dbReference type="PROSITE" id="PS50916">
    <property type="entry name" value="RABBD"/>
    <property type="match status" value="1"/>
</dbReference>
<keyword evidence="2" id="KW-0479">Metal-binding</keyword>
<name>A0A8C7Q2W7_ONCMY</name>
<dbReference type="GO" id="GO:0098793">
    <property type="term" value="C:presynapse"/>
    <property type="evidence" value="ECO:0007669"/>
    <property type="project" value="GOC"/>
</dbReference>
<dbReference type="GO" id="GO:0017158">
    <property type="term" value="P:regulation of calcium ion-dependent exocytosis"/>
    <property type="evidence" value="ECO:0007669"/>
    <property type="project" value="TreeGrafter"/>
</dbReference>
<dbReference type="GO" id="GO:0030658">
    <property type="term" value="C:transport vesicle membrane"/>
    <property type="evidence" value="ECO:0007669"/>
    <property type="project" value="UniProtKB-SubCell"/>
</dbReference>
<dbReference type="Ensembl" id="ENSOMYT00000033612.2">
    <property type="protein sequence ID" value="ENSOMYP00000030827.1"/>
    <property type="gene ID" value="ENSOMYG00000014393.2"/>
</dbReference>
<dbReference type="GO" id="GO:0031267">
    <property type="term" value="F:small GTPase binding"/>
    <property type="evidence" value="ECO:0007669"/>
    <property type="project" value="InterPro"/>
</dbReference>
<dbReference type="GO" id="GO:0046872">
    <property type="term" value="F:metal ion binding"/>
    <property type="evidence" value="ECO:0007669"/>
    <property type="project" value="UniProtKB-KW"/>
</dbReference>
<dbReference type="PRINTS" id="PR00399">
    <property type="entry name" value="SYNAPTOTAGMN"/>
</dbReference>
<dbReference type="PRINTS" id="PR00360">
    <property type="entry name" value="C2DOMAIN"/>
</dbReference>
<dbReference type="InterPro" id="IPR000008">
    <property type="entry name" value="C2_dom"/>
</dbReference>
<dbReference type="Pfam" id="PF02318">
    <property type="entry name" value="FYVE_2"/>
    <property type="match status" value="1"/>
</dbReference>
<dbReference type="SMART" id="SM00239">
    <property type="entry name" value="C2"/>
    <property type="match status" value="2"/>
</dbReference>
<dbReference type="Pfam" id="PF00168">
    <property type="entry name" value="C2"/>
    <property type="match status" value="2"/>
</dbReference>
<sequence length="425" mass="48642">MFGTGNDQWVCPNDRQLALRAKLQTGWSVHTFRTDRQRKSQMLEQQEVEIILSVIRRAEQLEHIEQLRIGRLVERLDNMKKSALGNGLSQCLLCGEVLGLLGNPSIFCQDCCKVKVTTLPTLLLYHSRGPNSPERLQSTLGTLDFSLLYDQENNALHCTINKAKGLKPMDHNGLSDPYVKLHLLPGASKANKLRTKTLRNTLNPVWSETLTYYGITDEDMVRKTLRISVCDEDKFRHNEFIGETRIPLKKLKPNQTKNFYNCLEKQLPIDKTDDKSLEERGRIMISLKYSSQKSGLVVGIVRCAHLAAMDANGFSDPYVKTYLKPDENKKSKHKTAVKKKTLNPEFNEEFFYEIKYADLSKKTLEVTVWDYDIGKSNDFIGGVSLGISANGERLKHWFDCLKNKDKKIERWHTLTNELPGTTFND</sequence>
<evidence type="ECO:0000256" key="3">
    <source>
        <dbReference type="ARBA" id="ARBA00022737"/>
    </source>
</evidence>
<evidence type="ECO:0000256" key="5">
    <source>
        <dbReference type="ARBA" id="ARBA00023018"/>
    </source>
</evidence>
<reference evidence="9" key="3">
    <citation type="submission" date="2025-09" db="UniProtKB">
        <authorList>
            <consortium name="Ensembl"/>
        </authorList>
    </citation>
    <scope>IDENTIFICATION</scope>
</reference>
<dbReference type="GeneTree" id="ENSGT00940000156758"/>
<evidence type="ECO:0000313" key="9">
    <source>
        <dbReference type="Ensembl" id="ENSOMYP00000030827.1"/>
    </source>
</evidence>
<proteinExistence type="predicted"/>
<dbReference type="InterPro" id="IPR043566">
    <property type="entry name" value="Rabphilin/DOC2/Noc2"/>
</dbReference>